<dbReference type="Gene3D" id="3.40.50.150">
    <property type="entry name" value="Vaccinia Virus protein VP39"/>
    <property type="match status" value="1"/>
</dbReference>
<dbReference type="CDD" id="cd02440">
    <property type="entry name" value="AdoMet_MTases"/>
    <property type="match status" value="1"/>
</dbReference>
<dbReference type="OrthoDB" id="9810297at2"/>
<evidence type="ECO:0000256" key="4">
    <source>
        <dbReference type="ARBA" id="ARBA00022884"/>
    </source>
</evidence>
<dbReference type="AlphaFoldDB" id="A0A5A8F230"/>
<keyword evidence="4 5" id="KW-0694">RNA-binding</keyword>
<dbReference type="SUPFAM" id="SSF53335">
    <property type="entry name" value="S-adenosyl-L-methionine-dependent methyltransferases"/>
    <property type="match status" value="1"/>
</dbReference>
<dbReference type="InterPro" id="IPR049560">
    <property type="entry name" value="MeTrfase_RsmB-F_NOP2_cat"/>
</dbReference>
<dbReference type="InterPro" id="IPR001678">
    <property type="entry name" value="MeTrfase_RsmB-F_NOP2_dom"/>
</dbReference>
<evidence type="ECO:0000256" key="5">
    <source>
        <dbReference type="PROSITE-ProRule" id="PRU01023"/>
    </source>
</evidence>
<feature type="binding site" evidence="5">
    <location>
        <position position="259"/>
    </location>
    <ligand>
        <name>S-adenosyl-L-methionine</name>
        <dbReference type="ChEBI" id="CHEBI:59789"/>
    </ligand>
</feature>
<dbReference type="Proteomes" id="UP000322876">
    <property type="component" value="Unassembled WGS sequence"/>
</dbReference>
<reference evidence="7 8" key="1">
    <citation type="submission" date="2019-06" db="EMBL/GenBank/DDBJ databases">
        <title>Genomic insights into carbon and energy metabolism of Deferribacter autotrophicus revealed new metabolic traits in the phylum Deferribacteres.</title>
        <authorList>
            <person name="Slobodkin A.I."/>
            <person name="Slobodkina G.B."/>
            <person name="Allioux M."/>
            <person name="Alain K."/>
            <person name="Jebbar M."/>
            <person name="Shadrin V."/>
            <person name="Kublanov I.V."/>
            <person name="Toshchakov S.V."/>
            <person name="Bonch-Osmolovskaya E.A."/>
        </authorList>
    </citation>
    <scope>NUCLEOTIDE SEQUENCE [LARGE SCALE GENOMIC DNA]</scope>
    <source>
        <strain evidence="7 8">SL50</strain>
    </source>
</reference>
<sequence>MEMVEGINSLLKRIYHEKILARKIIDDFIREQNLSSKERRKVTDFLYDCIRFIGYVKNKNFNVTFNEISELKTKEFTLDKNTLINTFGFNEEIAEKIIKSIDSLDLFKLFLNRAPLTIRANMLKTTREKLLLEYSKKFKKYELKFTEFSPYGLQFDNHINVRALDKFKKGYFEIQDEASQLVTFIIPLKPGNNILDICAGAGGKSLSLASHFYNSVYIDAYDIDKKRLAILRQRARVSEAKINIVKKPKPFYYDVVLVDAPCSGLGTWRRDVDLNIRTTNSSLKKKIELQQNIFDNALNAAKKGGYIVYVTCSFLKDENEMQVDYFLNKYKNKIELIPVSEFLDPNYYSQLIDNDFFKTTPAQNSMDSFFGAIFKKLV</sequence>
<organism evidence="7 8">
    <name type="scientific">Deferribacter autotrophicus</name>
    <dbReference type="NCBI Taxonomy" id="500465"/>
    <lineage>
        <taxon>Bacteria</taxon>
        <taxon>Pseudomonadati</taxon>
        <taxon>Deferribacterota</taxon>
        <taxon>Deferribacteres</taxon>
        <taxon>Deferribacterales</taxon>
        <taxon>Deferribacteraceae</taxon>
        <taxon>Deferribacter</taxon>
    </lineage>
</organism>
<evidence type="ECO:0000256" key="2">
    <source>
        <dbReference type="ARBA" id="ARBA00022679"/>
    </source>
</evidence>
<dbReference type="GO" id="GO:0009383">
    <property type="term" value="F:rRNA (cytosine-C5-)-methyltransferase activity"/>
    <property type="evidence" value="ECO:0007669"/>
    <property type="project" value="TreeGrafter"/>
</dbReference>
<accession>A0A5A8F230</accession>
<name>A0A5A8F230_9BACT</name>
<dbReference type="PRINTS" id="PR02008">
    <property type="entry name" value="RCMTFAMILY"/>
</dbReference>
<dbReference type="PANTHER" id="PTHR22807">
    <property type="entry name" value="NOP2 YEAST -RELATED NOL1/NOP2/FMU SUN DOMAIN-CONTAINING"/>
    <property type="match status" value="1"/>
</dbReference>
<feature type="active site" description="Nucleophile" evidence="5">
    <location>
        <position position="312"/>
    </location>
</feature>
<dbReference type="InterPro" id="IPR023267">
    <property type="entry name" value="RCMT"/>
</dbReference>
<gene>
    <name evidence="7" type="ORF">FHQ18_10025</name>
</gene>
<keyword evidence="8" id="KW-1185">Reference proteome</keyword>
<dbReference type="EMBL" id="VFJB01000008">
    <property type="protein sequence ID" value="KAA0257375.1"/>
    <property type="molecule type" value="Genomic_DNA"/>
</dbReference>
<dbReference type="InterPro" id="IPR029063">
    <property type="entry name" value="SAM-dependent_MTases_sf"/>
</dbReference>
<comment type="similarity">
    <text evidence="5">Belongs to the class I-like SAM-binding methyltransferase superfamily. RsmB/NOP family.</text>
</comment>
<comment type="caution">
    <text evidence="5">Lacks conserved residue(s) required for the propagation of feature annotation.</text>
</comment>
<evidence type="ECO:0000256" key="1">
    <source>
        <dbReference type="ARBA" id="ARBA00022603"/>
    </source>
</evidence>
<dbReference type="GO" id="GO:0000470">
    <property type="term" value="P:maturation of LSU-rRNA"/>
    <property type="evidence" value="ECO:0007669"/>
    <property type="project" value="TreeGrafter"/>
</dbReference>
<dbReference type="GO" id="GO:0003723">
    <property type="term" value="F:RNA binding"/>
    <property type="evidence" value="ECO:0007669"/>
    <property type="project" value="UniProtKB-UniRule"/>
</dbReference>
<evidence type="ECO:0000313" key="7">
    <source>
        <dbReference type="EMBL" id="KAA0257375.1"/>
    </source>
</evidence>
<protein>
    <recommendedName>
        <fullName evidence="6">SAM-dependent MTase RsmB/NOP-type domain-containing protein</fullName>
    </recommendedName>
</protein>
<keyword evidence="2 5" id="KW-0808">Transferase</keyword>
<dbReference type="Pfam" id="PF01189">
    <property type="entry name" value="Methyltr_RsmB-F"/>
    <property type="match status" value="1"/>
</dbReference>
<dbReference type="PROSITE" id="PS51686">
    <property type="entry name" value="SAM_MT_RSMB_NOP"/>
    <property type="match status" value="1"/>
</dbReference>
<comment type="caution">
    <text evidence="7">The sequence shown here is derived from an EMBL/GenBank/DDBJ whole genome shotgun (WGS) entry which is preliminary data.</text>
</comment>
<dbReference type="RefSeq" id="WP_149267048.1">
    <property type="nucleotide sequence ID" value="NZ_VFJB01000008.1"/>
</dbReference>
<feature type="binding site" evidence="5">
    <location>
        <position position="222"/>
    </location>
    <ligand>
        <name>S-adenosyl-L-methionine</name>
        <dbReference type="ChEBI" id="CHEBI:59789"/>
    </ligand>
</feature>
<evidence type="ECO:0000313" key="8">
    <source>
        <dbReference type="Proteomes" id="UP000322876"/>
    </source>
</evidence>
<proteinExistence type="inferred from homology"/>
<dbReference type="PANTHER" id="PTHR22807:SF54">
    <property type="entry name" value="CHROMOSOME UNDETERMINED SCAFFOLD_82, WHOLE GENOME SHOTGUN SEQUENCE"/>
    <property type="match status" value="1"/>
</dbReference>
<dbReference type="GO" id="GO:0070475">
    <property type="term" value="P:rRNA base methylation"/>
    <property type="evidence" value="ECO:0007669"/>
    <property type="project" value="TreeGrafter"/>
</dbReference>
<keyword evidence="3 5" id="KW-0949">S-adenosyl-L-methionine</keyword>
<feature type="domain" description="SAM-dependent MTase RsmB/NOP-type" evidence="6">
    <location>
        <begin position="106"/>
        <end position="377"/>
    </location>
</feature>
<evidence type="ECO:0000256" key="3">
    <source>
        <dbReference type="ARBA" id="ARBA00022691"/>
    </source>
</evidence>
<keyword evidence="1 5" id="KW-0489">Methyltransferase</keyword>
<evidence type="ECO:0000259" key="6">
    <source>
        <dbReference type="PROSITE" id="PS51686"/>
    </source>
</evidence>